<name>A0A9P3HJQ6_9FUNG</name>
<accession>A0A9P3HJQ6</accession>
<proteinExistence type="predicted"/>
<keyword evidence="3" id="KW-1185">Reference proteome</keyword>
<protein>
    <submittedName>
        <fullName evidence="2">Uncharacterized protein</fullName>
    </submittedName>
</protein>
<dbReference type="EMBL" id="BQFW01000014">
    <property type="protein sequence ID" value="GJJ77840.1"/>
    <property type="molecule type" value="Genomic_DNA"/>
</dbReference>
<organism evidence="2 3">
    <name type="scientific">Entomortierella parvispora</name>
    <dbReference type="NCBI Taxonomy" id="205924"/>
    <lineage>
        <taxon>Eukaryota</taxon>
        <taxon>Fungi</taxon>
        <taxon>Fungi incertae sedis</taxon>
        <taxon>Mucoromycota</taxon>
        <taxon>Mortierellomycotina</taxon>
        <taxon>Mortierellomycetes</taxon>
        <taxon>Mortierellales</taxon>
        <taxon>Mortierellaceae</taxon>
        <taxon>Entomortierella</taxon>
    </lineage>
</organism>
<dbReference type="Proteomes" id="UP000827284">
    <property type="component" value="Unassembled WGS sequence"/>
</dbReference>
<comment type="caution">
    <text evidence="2">The sequence shown here is derived from an EMBL/GenBank/DDBJ whole genome shotgun (WGS) entry which is preliminary data.</text>
</comment>
<gene>
    <name evidence="2" type="ORF">EMPS_10199</name>
</gene>
<feature type="region of interest" description="Disordered" evidence="1">
    <location>
        <begin position="126"/>
        <end position="208"/>
    </location>
</feature>
<evidence type="ECO:0000313" key="2">
    <source>
        <dbReference type="EMBL" id="GJJ77840.1"/>
    </source>
</evidence>
<reference evidence="2" key="1">
    <citation type="submission" date="2021-11" db="EMBL/GenBank/DDBJ databases">
        <authorList>
            <person name="Herlambang A."/>
            <person name="Guo Y."/>
            <person name="Takashima Y."/>
            <person name="Nishizawa T."/>
        </authorList>
    </citation>
    <scope>NUCLEOTIDE SEQUENCE</scope>
    <source>
        <strain evidence="2">E1425</strain>
    </source>
</reference>
<evidence type="ECO:0000313" key="3">
    <source>
        <dbReference type="Proteomes" id="UP000827284"/>
    </source>
</evidence>
<sequence>MSIGLQQPPHPHEGYSSLWEIQLELGEIPDMISNNLLTPCDEHPPHSEGDLFYFGCSPSSRPTLNDLVDERGGIDRVAKTCYDQLEEEEEVKERREDSIQSNPLALVGLLSSLSYTPFKDLMEESSTGGHLRLSSLDEQEYGDSDYEEDFERKEEEDEETLMDDDVGGDEDDEDASDEKEGSWVLSHPLNHPIYGMPGTIGDEEDDPEIDQVGNELFKHDRKDSGVFLQQEKDSFLVTQPLDILRLLAVVQTADDQWQ</sequence>
<reference evidence="2" key="2">
    <citation type="journal article" date="2022" name="Microbiol. Resour. Announc.">
        <title>Whole-Genome Sequence of Entomortierella parvispora E1425, a Mucoromycotan Fungus Associated with Burkholderiaceae-Related Endosymbiotic Bacteria.</title>
        <authorList>
            <person name="Herlambang A."/>
            <person name="Guo Y."/>
            <person name="Takashima Y."/>
            <person name="Narisawa K."/>
            <person name="Ohta H."/>
            <person name="Nishizawa T."/>
        </authorList>
    </citation>
    <scope>NUCLEOTIDE SEQUENCE</scope>
    <source>
        <strain evidence="2">E1425</strain>
    </source>
</reference>
<evidence type="ECO:0000256" key="1">
    <source>
        <dbReference type="SAM" id="MobiDB-lite"/>
    </source>
</evidence>
<dbReference type="OrthoDB" id="2443422at2759"/>
<feature type="compositionally biased region" description="Acidic residues" evidence="1">
    <location>
        <begin position="137"/>
        <end position="177"/>
    </location>
</feature>
<dbReference type="AlphaFoldDB" id="A0A9P3HJQ6"/>